<dbReference type="SUPFAM" id="SSF56300">
    <property type="entry name" value="Metallo-dependent phosphatases"/>
    <property type="match status" value="1"/>
</dbReference>
<feature type="signal peptide" evidence="1">
    <location>
        <begin position="1"/>
        <end position="27"/>
    </location>
</feature>
<gene>
    <name evidence="3" type="ORF">JOC86_004614</name>
</gene>
<dbReference type="SUPFAM" id="SSF49265">
    <property type="entry name" value="Fibronectin type III"/>
    <property type="match status" value="1"/>
</dbReference>
<dbReference type="Gene3D" id="2.60.120.200">
    <property type="match status" value="1"/>
</dbReference>
<organism evidence="3 4">
    <name type="scientific">Rossellomorea pakistanensis</name>
    <dbReference type="NCBI Taxonomy" id="992288"/>
    <lineage>
        <taxon>Bacteria</taxon>
        <taxon>Bacillati</taxon>
        <taxon>Bacillota</taxon>
        <taxon>Bacilli</taxon>
        <taxon>Bacillales</taxon>
        <taxon>Bacillaceae</taxon>
        <taxon>Rossellomorea</taxon>
    </lineage>
</organism>
<evidence type="ECO:0000313" key="3">
    <source>
        <dbReference type="EMBL" id="MBM7588039.1"/>
    </source>
</evidence>
<dbReference type="InterPro" id="IPR036116">
    <property type="entry name" value="FN3_sf"/>
</dbReference>
<protein>
    <submittedName>
        <fullName evidence="3">3',5'-cyclic AMP phosphodiesterase CpdA</fullName>
    </submittedName>
</protein>
<reference evidence="3 4" key="1">
    <citation type="submission" date="2021-01" db="EMBL/GenBank/DDBJ databases">
        <title>Genomic Encyclopedia of Type Strains, Phase IV (KMG-IV): sequencing the most valuable type-strain genomes for metagenomic binning, comparative biology and taxonomic classification.</title>
        <authorList>
            <person name="Goeker M."/>
        </authorList>
    </citation>
    <scope>NUCLEOTIDE SEQUENCE [LARGE SCALE GENOMIC DNA]</scope>
    <source>
        <strain evidence="3 4">DSM 24834</strain>
    </source>
</reference>
<evidence type="ECO:0000259" key="2">
    <source>
        <dbReference type="PROSITE" id="PS50853"/>
    </source>
</evidence>
<proteinExistence type="predicted"/>
<dbReference type="PROSITE" id="PS50853">
    <property type="entry name" value="FN3"/>
    <property type="match status" value="1"/>
</dbReference>
<dbReference type="PANTHER" id="PTHR43143">
    <property type="entry name" value="METALLOPHOSPHOESTERASE, CALCINEURIN SUPERFAMILY"/>
    <property type="match status" value="1"/>
</dbReference>
<dbReference type="CDD" id="cd00063">
    <property type="entry name" value="FN3"/>
    <property type="match status" value="1"/>
</dbReference>
<dbReference type="InterPro" id="IPR051918">
    <property type="entry name" value="STPP_CPPED1"/>
</dbReference>
<evidence type="ECO:0000256" key="1">
    <source>
        <dbReference type="SAM" id="SignalP"/>
    </source>
</evidence>
<feature type="chain" id="PRO_5045209758" evidence="1">
    <location>
        <begin position="28"/>
        <end position="753"/>
    </location>
</feature>
<name>A0ABS2NJK3_9BACI</name>
<comment type="caution">
    <text evidence="3">The sequence shown here is derived from an EMBL/GenBank/DDBJ whole genome shotgun (WGS) entry which is preliminary data.</text>
</comment>
<dbReference type="Gene3D" id="3.60.21.10">
    <property type="match status" value="1"/>
</dbReference>
<evidence type="ECO:0000313" key="4">
    <source>
        <dbReference type="Proteomes" id="UP001646157"/>
    </source>
</evidence>
<accession>A0ABS2NJK3</accession>
<keyword evidence="1" id="KW-0732">Signal</keyword>
<dbReference type="PANTHER" id="PTHR43143:SF1">
    <property type="entry name" value="SERINE_THREONINE-PROTEIN PHOSPHATASE CPPED1"/>
    <property type="match status" value="1"/>
</dbReference>
<dbReference type="Gene3D" id="2.60.40.10">
    <property type="entry name" value="Immunoglobulins"/>
    <property type="match status" value="1"/>
</dbReference>
<dbReference type="InterPro" id="IPR029052">
    <property type="entry name" value="Metallo-depent_PP-like"/>
</dbReference>
<sequence>MKKRTRMGAILVALSIGFTTSFTNVQAFSEESNIEKHNRKPELVFPVISDVHIDNSSDADVKKFQSAMDQLNKVAPEQDAFVVVGDLTDYGYKSEYERFFSIYDESKKDEAESMFTMGNHDYWNGLSVSAAQDRFLEETGMESIYYHKEVGGYHFISLSPESGTTHGLYSVDQIKWLGEQLKAAEKDNPGEPIFVFLHQHIKDTVYGSHLWGTEENKELLYDTLKNYPQVITFSGHSHYPLEDPRTIHQKDFTSIGTSSVSYLELEPGKLQGAHPPKNGNISQGLVVEVYKNKVVVKRRDFHKDDWAGEPWVIKHPAKSKKFKYTEDRDDKNPTFRKKDRATIVENQTTLNSLTVEFPQAKDNLLVHSYEINAKDLETGQVEKSVTAFSEFYYDPMPKTLRFPISGLQPGKTYEVEVIAKDSFGNSSKRTLIGKGTTKALEMVSAQATPSFLQNGDSTMLNIALKNHGKKETEGKVIVDAPEGWVLSKEEIPYTLAGGEETTLSVNATPSEELNGESPINVKVYEKETLVDAKTVQVLVNMTFGENFNPLQSLLKPATDENIPSSILGYTHTAPNGWTVTNSTDMPIGTTEWQGWSFTTKEFWTSADGQNRGDFSLGEGVIAVADPDEWDDKNSPASKGFFDSTLTSPAISIEGKSEMFIGFASHYKQEGIQKAEVTATFNTGDEKRVLLYSNDNSSDNSGQHTLNKYETRAIQVPKGATTMQLHWRMFDAKNNWYWAIDDIRLDDQAIKAPN</sequence>
<feature type="domain" description="Fibronectin type-III" evidence="2">
    <location>
        <begin position="338"/>
        <end position="440"/>
    </location>
</feature>
<dbReference type="InterPro" id="IPR003961">
    <property type="entry name" value="FN3_dom"/>
</dbReference>
<dbReference type="Proteomes" id="UP001646157">
    <property type="component" value="Unassembled WGS sequence"/>
</dbReference>
<dbReference type="InterPro" id="IPR013783">
    <property type="entry name" value="Ig-like_fold"/>
</dbReference>
<dbReference type="InterPro" id="IPR004843">
    <property type="entry name" value="Calcineurin-like_PHP"/>
</dbReference>
<dbReference type="RefSeq" id="WP_205175402.1">
    <property type="nucleotide sequence ID" value="NZ_JAFBDZ010000007.1"/>
</dbReference>
<keyword evidence="4" id="KW-1185">Reference proteome</keyword>
<dbReference type="Pfam" id="PF00149">
    <property type="entry name" value="Metallophos"/>
    <property type="match status" value="1"/>
</dbReference>
<dbReference type="EMBL" id="JAFBDZ010000007">
    <property type="protein sequence ID" value="MBM7588039.1"/>
    <property type="molecule type" value="Genomic_DNA"/>
</dbReference>